<reference evidence="7 8" key="1">
    <citation type="submission" date="2020-07" db="EMBL/GenBank/DDBJ databases">
        <title>Genomic Encyclopedia of Type Strains, Phase IV (KMG-IV): sequencing the most valuable type-strain genomes for metagenomic binning, comparative biology and taxonomic classification.</title>
        <authorList>
            <person name="Goeker M."/>
        </authorList>
    </citation>
    <scope>NUCLEOTIDE SEQUENCE [LARGE SCALE GENOMIC DNA]</scope>
    <source>
        <strain evidence="7 8">DSM 17721</strain>
    </source>
</reference>
<dbReference type="PANTHER" id="PTHR14226">
    <property type="entry name" value="NEUROPATHY TARGET ESTERASE/SWISS CHEESE D.MELANOGASTER"/>
    <property type="match status" value="1"/>
</dbReference>
<dbReference type="PROSITE" id="PS51635">
    <property type="entry name" value="PNPLA"/>
    <property type="match status" value="1"/>
</dbReference>
<dbReference type="EMBL" id="JACDUS010000004">
    <property type="protein sequence ID" value="MBA2881459.1"/>
    <property type="molecule type" value="Genomic_DNA"/>
</dbReference>
<organism evidence="7 8">
    <name type="scientific">Desulfosalsimonas propionicica</name>
    <dbReference type="NCBI Taxonomy" id="332175"/>
    <lineage>
        <taxon>Bacteria</taxon>
        <taxon>Pseudomonadati</taxon>
        <taxon>Thermodesulfobacteriota</taxon>
        <taxon>Desulfobacteria</taxon>
        <taxon>Desulfobacterales</taxon>
        <taxon>Desulfosalsimonadaceae</taxon>
        <taxon>Desulfosalsimonas</taxon>
    </lineage>
</organism>
<dbReference type="GO" id="GO:0016787">
    <property type="term" value="F:hydrolase activity"/>
    <property type="evidence" value="ECO:0007669"/>
    <property type="project" value="UniProtKB-KW"/>
</dbReference>
<sequence>MKTEKINNGKTAFVFAGGGSLGAIQVGMLKAIIRTGIIPDFLVGALVGALNAVFFAFDPTPDGVSRLEKIWLGIKRKDVFPLPPIRKFFGLVQSQKHICSPKPLTQLIRTSLPGEYLEDCALPCMVIATSLFHGHEVTLTKGSVLDALLASTAIPGILPQVKFEELYLIDGSVTNNTPISTAIMNGASRIFVFPTGICCARKAPPKGLVEMILQAMSIAISHRLAMDIEKFRQEVEIRSLPTLCPLDASMFNFSRTAELISRAEQKVSEWLDSGGLNSDSDLKALQPHYH</sequence>
<feature type="domain" description="PNPLA" evidence="6">
    <location>
        <begin position="13"/>
        <end position="183"/>
    </location>
</feature>
<dbReference type="AlphaFoldDB" id="A0A7W0C951"/>
<evidence type="ECO:0000313" key="8">
    <source>
        <dbReference type="Proteomes" id="UP000525298"/>
    </source>
</evidence>
<evidence type="ECO:0000256" key="3">
    <source>
        <dbReference type="ARBA" id="ARBA00023098"/>
    </source>
</evidence>
<evidence type="ECO:0000256" key="4">
    <source>
        <dbReference type="PROSITE-ProRule" id="PRU01161"/>
    </source>
</evidence>
<proteinExistence type="predicted"/>
<feature type="short sequence motif" description="GXGXXG" evidence="4">
    <location>
        <begin position="17"/>
        <end position="22"/>
    </location>
</feature>
<keyword evidence="5" id="KW-1133">Transmembrane helix</keyword>
<evidence type="ECO:0000256" key="2">
    <source>
        <dbReference type="ARBA" id="ARBA00022963"/>
    </source>
</evidence>
<keyword evidence="2" id="KW-0442">Lipid degradation</keyword>
<evidence type="ECO:0000256" key="1">
    <source>
        <dbReference type="ARBA" id="ARBA00022801"/>
    </source>
</evidence>
<dbReference type="InterPro" id="IPR002641">
    <property type="entry name" value="PNPLA_dom"/>
</dbReference>
<dbReference type="InterPro" id="IPR050301">
    <property type="entry name" value="NTE"/>
</dbReference>
<name>A0A7W0C951_9BACT</name>
<feature type="transmembrane region" description="Helical" evidence="5">
    <location>
        <begin position="12"/>
        <end position="32"/>
    </location>
</feature>
<comment type="caution">
    <text evidence="4">Lacks conserved residue(s) required for the propagation of feature annotation.</text>
</comment>
<dbReference type="RefSeq" id="WP_181551118.1">
    <property type="nucleotide sequence ID" value="NZ_JACDUS010000004.1"/>
</dbReference>
<dbReference type="Gene3D" id="3.40.1090.10">
    <property type="entry name" value="Cytosolic phospholipase A2 catalytic domain"/>
    <property type="match status" value="2"/>
</dbReference>
<comment type="caution">
    <text evidence="7">The sequence shown here is derived from an EMBL/GenBank/DDBJ whole genome shotgun (WGS) entry which is preliminary data.</text>
</comment>
<dbReference type="InterPro" id="IPR016035">
    <property type="entry name" value="Acyl_Trfase/lysoPLipase"/>
</dbReference>
<dbReference type="PANTHER" id="PTHR14226:SF57">
    <property type="entry name" value="BLR7027 PROTEIN"/>
    <property type="match status" value="1"/>
</dbReference>
<keyword evidence="1" id="KW-0378">Hydrolase</keyword>
<keyword evidence="5" id="KW-0472">Membrane</keyword>
<keyword evidence="5" id="KW-0812">Transmembrane</keyword>
<gene>
    <name evidence="7" type="ORF">HNR65_001786</name>
</gene>
<evidence type="ECO:0000259" key="6">
    <source>
        <dbReference type="PROSITE" id="PS51635"/>
    </source>
</evidence>
<evidence type="ECO:0000256" key="5">
    <source>
        <dbReference type="SAM" id="Phobius"/>
    </source>
</evidence>
<evidence type="ECO:0000313" key="7">
    <source>
        <dbReference type="EMBL" id="MBA2881459.1"/>
    </source>
</evidence>
<dbReference type="SUPFAM" id="SSF52151">
    <property type="entry name" value="FabD/lysophospholipase-like"/>
    <property type="match status" value="1"/>
</dbReference>
<keyword evidence="8" id="KW-1185">Reference proteome</keyword>
<dbReference type="Pfam" id="PF01734">
    <property type="entry name" value="Patatin"/>
    <property type="match status" value="1"/>
</dbReference>
<protein>
    <submittedName>
        <fullName evidence="7">NTE family protein</fullName>
    </submittedName>
</protein>
<dbReference type="Proteomes" id="UP000525298">
    <property type="component" value="Unassembled WGS sequence"/>
</dbReference>
<dbReference type="GO" id="GO:0016042">
    <property type="term" value="P:lipid catabolic process"/>
    <property type="evidence" value="ECO:0007669"/>
    <property type="project" value="UniProtKB-KW"/>
</dbReference>
<accession>A0A7W0C951</accession>
<keyword evidence="3" id="KW-0443">Lipid metabolism</keyword>